<dbReference type="EMBL" id="BK014655">
    <property type="protein sequence ID" value="DAD66260.1"/>
    <property type="molecule type" value="Genomic_DNA"/>
</dbReference>
<reference evidence="1" key="1">
    <citation type="journal article" date="2021" name="Proc. Natl. Acad. Sci. U.S.A.">
        <title>A Catalog of Tens of Thousands of Viruses from Human Metagenomes Reveals Hidden Associations with Chronic Diseases.</title>
        <authorList>
            <person name="Tisza M.J."/>
            <person name="Buck C.B."/>
        </authorList>
    </citation>
    <scope>NUCLEOTIDE SEQUENCE</scope>
    <source>
        <strain evidence="1">CtjfQ5</strain>
    </source>
</reference>
<sequence length="207" mass="23807">MLAENALTTLERMKLMLGLSDIEDEKVNLVVELLINKASSWIERQTGRHLGKRSYRQWYDADGQQELVTVEYPIISVEYVKEEGRLVNPNRYDYSQTGDVGVIYRDEGWLKAGYRKGLAYDIVAPKRVIEVSYTAGYVLPKDATDDEPQTLPADLEGLVWDMVSQAYTNLQNGSQGLSSFSISDVTWNFDKTQKSEWMQLVNLYRRY</sequence>
<organism evidence="1">
    <name type="scientific">Siphoviridae sp. ctjfQ5</name>
    <dbReference type="NCBI Taxonomy" id="2823594"/>
    <lineage>
        <taxon>Viruses</taxon>
        <taxon>Duplodnaviria</taxon>
        <taxon>Heunggongvirae</taxon>
        <taxon>Uroviricota</taxon>
        <taxon>Caudoviricetes</taxon>
    </lineage>
</organism>
<evidence type="ECO:0000313" key="1">
    <source>
        <dbReference type="EMBL" id="DAD66260.1"/>
    </source>
</evidence>
<protein>
    <submittedName>
        <fullName evidence="1">Portal protein</fullName>
    </submittedName>
</protein>
<accession>A0A8S5L8L7</accession>
<proteinExistence type="predicted"/>
<name>A0A8S5L8L7_9CAUD</name>